<proteinExistence type="predicted"/>
<dbReference type="AlphaFoldDB" id="A0A9N9YLZ8"/>
<protein>
    <submittedName>
        <fullName evidence="1">Uncharacterized protein</fullName>
    </submittedName>
</protein>
<dbReference type="EMBL" id="CABFNQ020000689">
    <property type="protein sequence ID" value="CAH0023097.1"/>
    <property type="molecule type" value="Genomic_DNA"/>
</dbReference>
<dbReference type="Proteomes" id="UP000696573">
    <property type="component" value="Unassembled WGS sequence"/>
</dbReference>
<evidence type="ECO:0000313" key="2">
    <source>
        <dbReference type="Proteomes" id="UP000696573"/>
    </source>
</evidence>
<sequence>MKSIISNQNSFVSDLNSSELILQSSDVSIMVLEGRVMEAVFFFTGIGFRLNLIDCRQQRIEILFDFRLQRIDRLVDFRSEFGQVLLHFRLERVQFCFKSGFNLLPLRTRARVVLVEIPSF</sequence>
<reference evidence="1" key="1">
    <citation type="submission" date="2021-10" db="EMBL/GenBank/DDBJ databases">
        <authorList>
            <person name="Piombo E."/>
        </authorList>
    </citation>
    <scope>NUCLEOTIDE SEQUENCE</scope>
</reference>
<dbReference type="OrthoDB" id="10328296at2759"/>
<organism evidence="1 2">
    <name type="scientific">Clonostachys rhizophaga</name>
    <dbReference type="NCBI Taxonomy" id="160324"/>
    <lineage>
        <taxon>Eukaryota</taxon>
        <taxon>Fungi</taxon>
        <taxon>Dikarya</taxon>
        <taxon>Ascomycota</taxon>
        <taxon>Pezizomycotina</taxon>
        <taxon>Sordariomycetes</taxon>
        <taxon>Hypocreomycetidae</taxon>
        <taxon>Hypocreales</taxon>
        <taxon>Bionectriaceae</taxon>
        <taxon>Clonostachys</taxon>
    </lineage>
</organism>
<keyword evidence="2" id="KW-1185">Reference proteome</keyword>
<name>A0A9N9YLZ8_9HYPO</name>
<accession>A0A9N9YLZ8</accession>
<evidence type="ECO:0000313" key="1">
    <source>
        <dbReference type="EMBL" id="CAH0023097.1"/>
    </source>
</evidence>
<comment type="caution">
    <text evidence="1">The sequence shown here is derived from an EMBL/GenBank/DDBJ whole genome shotgun (WGS) entry which is preliminary data.</text>
</comment>
<gene>
    <name evidence="1" type="ORF">CRHIZ90672A_00014264</name>
</gene>